<gene>
    <name evidence="2" type="ORF">TRITD_2Av1G135450</name>
</gene>
<dbReference type="PANTHER" id="PTHR13847">
    <property type="entry name" value="SARCOSINE DEHYDROGENASE-RELATED"/>
    <property type="match status" value="1"/>
</dbReference>
<dbReference type="FunFam" id="3.30.9.10:FF:000033">
    <property type="entry name" value="Putative oxidoreductase C1F5.03c"/>
    <property type="match status" value="1"/>
</dbReference>
<name>A0A9R1R6Y0_TRITD</name>
<evidence type="ECO:0000313" key="2">
    <source>
        <dbReference type="EMBL" id="VAH30576.1"/>
    </source>
</evidence>
<dbReference type="EMBL" id="LT934113">
    <property type="protein sequence ID" value="VAH30576.1"/>
    <property type="molecule type" value="Genomic_DNA"/>
</dbReference>
<reference evidence="2 3" key="1">
    <citation type="submission" date="2017-09" db="EMBL/GenBank/DDBJ databases">
        <authorList>
            <consortium name="International Durum Wheat Genome Sequencing Consortium (IDWGSC)"/>
            <person name="Milanesi L."/>
        </authorList>
    </citation>
    <scope>NUCLEOTIDE SEQUENCE [LARGE SCALE GENOMIC DNA]</scope>
    <source>
        <strain evidence="3">cv. Svevo</strain>
    </source>
</reference>
<sequence length="313" mass="33102">MAYNSCRSLIYACPVLATPIRAFVHDVSPSLASLMRHFINFVFVRLCISDAASASAAPPRQLGTPDTTAQVHPGLFTKAVLAASGAEVVIGEVERVVVGEGCVVGVAVKGRGVVDADAVVLALGPWSGRFEMVIEVFDVSGLKAHSIVLRPRNPDKITPHCLFLSYQPEPGAKMLDPEVYPRPTGEVYICGMSKDEDVPDDPAAIDGEPDSIAMLHKIAGRVSSQLKTEEGAEVVAEQACYLPCTNDGLPVIGEMPGVKGCYVATGHSCWGILNAPATGAALAELILDGQAKIVDLVPFSPARFLKKKSRRGV</sequence>
<evidence type="ECO:0000313" key="3">
    <source>
        <dbReference type="Proteomes" id="UP000324705"/>
    </source>
</evidence>
<dbReference type="AlphaFoldDB" id="A0A9R1R6Y0"/>
<dbReference type="Pfam" id="PF01266">
    <property type="entry name" value="DAO"/>
    <property type="match status" value="1"/>
</dbReference>
<dbReference type="PANTHER" id="PTHR13847:SF150">
    <property type="entry name" value="OXIDOREDUCTASE TDA3-RELATED"/>
    <property type="match status" value="1"/>
</dbReference>
<accession>A0A9R1R6Y0</accession>
<dbReference type="Proteomes" id="UP000324705">
    <property type="component" value="Chromosome 2A"/>
</dbReference>
<dbReference type="Gene3D" id="3.50.50.60">
    <property type="entry name" value="FAD/NAD(P)-binding domain"/>
    <property type="match status" value="1"/>
</dbReference>
<dbReference type="GO" id="GO:0005737">
    <property type="term" value="C:cytoplasm"/>
    <property type="evidence" value="ECO:0007669"/>
    <property type="project" value="TreeGrafter"/>
</dbReference>
<dbReference type="InterPro" id="IPR036188">
    <property type="entry name" value="FAD/NAD-bd_sf"/>
</dbReference>
<protein>
    <recommendedName>
        <fullName evidence="1">FAD dependent oxidoreductase domain-containing protein</fullName>
    </recommendedName>
</protein>
<keyword evidence="3" id="KW-1185">Reference proteome</keyword>
<organism evidence="2 3">
    <name type="scientific">Triticum turgidum subsp. durum</name>
    <name type="common">Durum wheat</name>
    <name type="synonym">Triticum durum</name>
    <dbReference type="NCBI Taxonomy" id="4567"/>
    <lineage>
        <taxon>Eukaryota</taxon>
        <taxon>Viridiplantae</taxon>
        <taxon>Streptophyta</taxon>
        <taxon>Embryophyta</taxon>
        <taxon>Tracheophyta</taxon>
        <taxon>Spermatophyta</taxon>
        <taxon>Magnoliopsida</taxon>
        <taxon>Liliopsida</taxon>
        <taxon>Poales</taxon>
        <taxon>Poaceae</taxon>
        <taxon>BOP clade</taxon>
        <taxon>Pooideae</taxon>
        <taxon>Triticodae</taxon>
        <taxon>Triticeae</taxon>
        <taxon>Triticinae</taxon>
        <taxon>Triticum</taxon>
    </lineage>
</organism>
<proteinExistence type="predicted"/>
<feature type="domain" description="FAD dependent oxidoreductase" evidence="1">
    <location>
        <begin position="65"/>
        <end position="285"/>
    </location>
</feature>
<dbReference type="InterPro" id="IPR006076">
    <property type="entry name" value="FAD-dep_OxRdtase"/>
</dbReference>
<dbReference type="Gramene" id="TRITD2Av1G135450.2">
    <property type="protein sequence ID" value="TRITD2Av1G135450.2"/>
    <property type="gene ID" value="TRITD2Av1G135450"/>
</dbReference>
<evidence type="ECO:0000259" key="1">
    <source>
        <dbReference type="Pfam" id="PF01266"/>
    </source>
</evidence>
<dbReference type="SUPFAM" id="SSF51905">
    <property type="entry name" value="FAD/NAD(P)-binding domain"/>
    <property type="match status" value="1"/>
</dbReference>